<gene>
    <name evidence="1" type="ORF">EIC27_06845</name>
</gene>
<proteinExistence type="predicted"/>
<dbReference type="Proteomes" id="UP000279470">
    <property type="component" value="Unassembled WGS sequence"/>
</dbReference>
<evidence type="ECO:0000313" key="1">
    <source>
        <dbReference type="EMBL" id="RST61815.1"/>
    </source>
</evidence>
<dbReference type="AlphaFoldDB" id="A0A3R9Z458"/>
<reference evidence="2" key="1">
    <citation type="submission" date="2018-11" db="EMBL/GenBank/DDBJ databases">
        <title>Phylogenetic, genomic, and biogeographic characterization of a novel and ubiquitous marine invertebrate-associated Rickettsiales parasite, Candidatus Marinoinvertebrata rohwerii, gen. nov., sp. nov.</title>
        <authorList>
            <person name="Klinges J.G."/>
            <person name="Rosales S.M."/>
            <person name="Mcminds R."/>
            <person name="Shaver E.C."/>
            <person name="Shantz A."/>
            <person name="Peters E.C."/>
            <person name="Burkepile D.E."/>
            <person name="Silliman B.R."/>
            <person name="Vega Thurber R.L."/>
        </authorList>
    </citation>
    <scope>NUCLEOTIDE SEQUENCE [LARGE SCALE GENOMIC DNA]</scope>
    <source>
        <strain evidence="2">a_cerv_44</strain>
    </source>
</reference>
<organism evidence="1 2">
    <name type="scientific">Candidatus Aquarickettsia rohweri</name>
    <dbReference type="NCBI Taxonomy" id="2602574"/>
    <lineage>
        <taxon>Bacteria</taxon>
        <taxon>Pseudomonadati</taxon>
        <taxon>Pseudomonadota</taxon>
        <taxon>Alphaproteobacteria</taxon>
        <taxon>Rickettsiales</taxon>
        <taxon>Candidatus Midichloriaceae</taxon>
        <taxon>Candidatus Aquarickettsia</taxon>
    </lineage>
</organism>
<comment type="caution">
    <text evidence="1">The sequence shown here is derived from an EMBL/GenBank/DDBJ whole genome shotgun (WGS) entry which is preliminary data.</text>
</comment>
<name>A0A3R9Z458_9RICK</name>
<keyword evidence="2" id="KW-1185">Reference proteome</keyword>
<evidence type="ECO:0000313" key="2">
    <source>
        <dbReference type="Proteomes" id="UP000279470"/>
    </source>
</evidence>
<sequence length="105" mass="12023">MANLEYGESIRYPKAISVGGVKYDFVFVKSKESDISKDTDTKTYIYKLDFDNVSSLEDIVRTFQGDSIWKKVQDLKVDESIVIATILIDNENYKVSAKIRASRQE</sequence>
<dbReference type="RefSeq" id="WP_126045289.1">
    <property type="nucleotide sequence ID" value="NZ_RXFM01000149.1"/>
</dbReference>
<dbReference type="EMBL" id="RXFM01000149">
    <property type="protein sequence ID" value="RST61815.1"/>
    <property type="molecule type" value="Genomic_DNA"/>
</dbReference>
<protein>
    <submittedName>
        <fullName evidence="1">Uncharacterized protein</fullName>
    </submittedName>
</protein>
<accession>A0A3R9Z458</accession>